<feature type="compositionally biased region" description="Pro residues" evidence="1">
    <location>
        <begin position="345"/>
        <end position="364"/>
    </location>
</feature>
<accession>A0A109UHB6</accession>
<evidence type="ECO:0000256" key="3">
    <source>
        <dbReference type="SAM" id="SignalP"/>
    </source>
</evidence>
<keyword evidence="3" id="KW-0732">Signal</keyword>
<dbReference type="AlphaFoldDB" id="A0A109UHB6"/>
<proteinExistence type="predicted"/>
<feature type="compositionally biased region" description="Polar residues" evidence="1">
    <location>
        <begin position="368"/>
        <end position="394"/>
    </location>
</feature>
<protein>
    <recommendedName>
        <fullName evidence="6">Fibronectin type-III domain-containing protein</fullName>
    </recommendedName>
</protein>
<dbReference type="CDD" id="cd00063">
    <property type="entry name" value="FN3"/>
    <property type="match status" value="1"/>
</dbReference>
<keyword evidence="2" id="KW-0472">Membrane</keyword>
<name>A0A109UHB6_9FIRM</name>
<keyword evidence="2" id="KW-1133">Transmembrane helix</keyword>
<sequence length="434" mass="48241">MKHRLKLYCFYIIAVCTLCLCVFFSLPTYADDTSSEIPQTLTDIKEAWVEDITRNSAKFVVTAVDETLDYKVQWQQYNGTQWDDIPNATTPTYALTNLPSNTSVSVRAKMFVSTTKTIAPDENEYIFYGSLVLWDTDDDGCSDVMPAEIEESMGDSSDEVILRNAIQVLQESPTDSNIYVWNGATNHHDYRAWCKATLVYPNGGLAIPADEVDAYKTLSTVTTRESISPTLTFTTLIDPNTYIPKIDTIETKTITDNSATINASTKDIIDDLIYEWQMLIDGSWKVIDGETSSTLSLSNLTDDTSYTVKVTITNPLNNETTSKEYTFKTLPKAVSECKCEATPKPAEPAPVKPAEPTPVKPVEPTPTDQSTQQDNTQRTSTQQLPATSGTNTPIKTPAQELPNTGQHHIFMPIGFVSLCVGCFLVGYLRFKRNQ</sequence>
<dbReference type="InterPro" id="IPR003961">
    <property type="entry name" value="FN3_dom"/>
</dbReference>
<keyword evidence="2" id="KW-0812">Transmembrane</keyword>
<evidence type="ECO:0000256" key="2">
    <source>
        <dbReference type="SAM" id="Phobius"/>
    </source>
</evidence>
<feature type="signal peptide" evidence="3">
    <location>
        <begin position="1"/>
        <end position="30"/>
    </location>
</feature>
<evidence type="ECO:0000256" key="1">
    <source>
        <dbReference type="SAM" id="MobiDB-lite"/>
    </source>
</evidence>
<dbReference type="EMBL" id="CP013213">
    <property type="protein sequence ID" value="AMC93992.1"/>
    <property type="molecule type" value="Genomic_DNA"/>
</dbReference>
<dbReference type="Gene3D" id="2.60.40.2700">
    <property type="match status" value="1"/>
</dbReference>
<dbReference type="RefSeq" id="WP_067633295.1">
    <property type="nucleotide sequence ID" value="NZ_CP013213.1"/>
</dbReference>
<keyword evidence="5" id="KW-1185">Reference proteome</keyword>
<evidence type="ECO:0000313" key="5">
    <source>
        <dbReference type="Proteomes" id="UP000063781"/>
    </source>
</evidence>
<dbReference type="Proteomes" id="UP000063781">
    <property type="component" value="Chromosome"/>
</dbReference>
<feature type="transmembrane region" description="Helical" evidence="2">
    <location>
        <begin position="409"/>
        <end position="430"/>
    </location>
</feature>
<dbReference type="Gene3D" id="2.60.40.10">
    <property type="entry name" value="Immunoglobulins"/>
    <property type="match status" value="1"/>
</dbReference>
<dbReference type="InterPro" id="IPR013783">
    <property type="entry name" value="Ig-like_fold"/>
</dbReference>
<organism evidence="4 5">
    <name type="scientific">Erysipelothrix larvae</name>
    <dbReference type="NCBI Taxonomy" id="1514105"/>
    <lineage>
        <taxon>Bacteria</taxon>
        <taxon>Bacillati</taxon>
        <taxon>Bacillota</taxon>
        <taxon>Erysipelotrichia</taxon>
        <taxon>Erysipelotrichales</taxon>
        <taxon>Erysipelotrichaceae</taxon>
        <taxon>Erysipelothrix</taxon>
    </lineage>
</organism>
<evidence type="ECO:0000313" key="4">
    <source>
        <dbReference type="EMBL" id="AMC93992.1"/>
    </source>
</evidence>
<dbReference type="KEGG" id="erl:AOC36_08330"/>
<evidence type="ECO:0008006" key="6">
    <source>
        <dbReference type="Google" id="ProtNLM"/>
    </source>
</evidence>
<gene>
    <name evidence="4" type="ORF">AOC36_08330</name>
</gene>
<reference evidence="4 5" key="1">
    <citation type="submission" date="2015-10" db="EMBL/GenBank/DDBJ databases">
        <title>Erysipelothrix larvae sp. LV19 isolated from the larval gut of the rhinoceros beetle, Trypoxylus dichotomus.</title>
        <authorList>
            <person name="Lim S."/>
            <person name="Kim B.-C."/>
        </authorList>
    </citation>
    <scope>NUCLEOTIDE SEQUENCE [LARGE SCALE GENOMIC DNA]</scope>
    <source>
        <strain evidence="4 5">LV19</strain>
    </source>
</reference>
<feature type="region of interest" description="Disordered" evidence="1">
    <location>
        <begin position="341"/>
        <end position="400"/>
    </location>
</feature>
<feature type="chain" id="PRO_5007140935" description="Fibronectin type-III domain-containing protein" evidence="3">
    <location>
        <begin position="31"/>
        <end position="434"/>
    </location>
</feature>